<sequence length="99" mass="11582">MLTPVRDMLALFTAVTNPKDEPEDECLWARFWLSKAAFRLPQILPGLDVRHDAFIQRAPFHRAFLARLLLRMVYKLCRAVCIYKLLGAGNKRIRRAWRG</sequence>
<dbReference type="Proteomes" id="UP000289323">
    <property type="component" value="Unassembled WGS sequence"/>
</dbReference>
<reference evidence="1 2" key="1">
    <citation type="submission" date="2018-04" db="EMBL/GenBank/DDBJ databases">
        <authorList>
            <person name="Huttner S."/>
            <person name="Dainat J."/>
        </authorList>
    </citation>
    <scope>NUCLEOTIDE SEQUENCE [LARGE SCALE GENOMIC DNA]</scope>
</reference>
<evidence type="ECO:0000313" key="2">
    <source>
        <dbReference type="Proteomes" id="UP000289323"/>
    </source>
</evidence>
<accession>A0A3S4BEY6</accession>
<dbReference type="AlphaFoldDB" id="A0A3S4BEY6"/>
<dbReference type="EMBL" id="OUUZ01000001">
    <property type="protein sequence ID" value="SPQ18185.1"/>
    <property type="molecule type" value="Genomic_DNA"/>
</dbReference>
<evidence type="ECO:0000313" key="1">
    <source>
        <dbReference type="EMBL" id="SPQ18185.1"/>
    </source>
</evidence>
<gene>
    <name evidence="1" type="ORF">TT172_LOCUS604</name>
</gene>
<proteinExistence type="predicted"/>
<protein>
    <submittedName>
        <fullName evidence="1">B84bcc19-db81-43b7-821d-9a28e2ed84d2</fullName>
    </submittedName>
</protein>
<organism evidence="1 2">
    <name type="scientific">Thermothielavioides terrestris</name>
    <dbReference type="NCBI Taxonomy" id="2587410"/>
    <lineage>
        <taxon>Eukaryota</taxon>
        <taxon>Fungi</taxon>
        <taxon>Dikarya</taxon>
        <taxon>Ascomycota</taxon>
        <taxon>Pezizomycotina</taxon>
        <taxon>Sordariomycetes</taxon>
        <taxon>Sordariomycetidae</taxon>
        <taxon>Sordariales</taxon>
        <taxon>Chaetomiaceae</taxon>
        <taxon>Thermothielavioides</taxon>
    </lineage>
</organism>
<name>A0A3S4BEY6_9PEZI</name>